<evidence type="ECO:0000256" key="1">
    <source>
        <dbReference type="ARBA" id="ARBA00004481"/>
    </source>
</evidence>
<dbReference type="EnsemblMetazoa" id="G16882.7">
    <property type="protein sequence ID" value="G16882.7:cds"/>
    <property type="gene ID" value="G16882"/>
</dbReference>
<evidence type="ECO:0008006" key="14">
    <source>
        <dbReference type="Google" id="ProtNLM"/>
    </source>
</evidence>
<feature type="compositionally biased region" description="Polar residues" evidence="9">
    <location>
        <begin position="218"/>
        <end position="227"/>
    </location>
</feature>
<keyword evidence="6" id="KW-0967">Endosome</keyword>
<evidence type="ECO:0000256" key="6">
    <source>
        <dbReference type="ARBA" id="ARBA00022753"/>
    </source>
</evidence>
<dbReference type="GO" id="GO:0005771">
    <property type="term" value="C:multivesicular body"/>
    <property type="evidence" value="ECO:0007669"/>
    <property type="project" value="TreeGrafter"/>
</dbReference>
<dbReference type="Gene3D" id="1.20.5.420">
    <property type="entry name" value="Immunoglobulin FC, subunit C"/>
    <property type="match status" value="1"/>
</dbReference>
<dbReference type="OMA" id="AYWCEYH"/>
<evidence type="ECO:0000256" key="9">
    <source>
        <dbReference type="SAM" id="MobiDB-lite"/>
    </source>
</evidence>
<feature type="domain" description="Vta1/callose synthase N-terminal" evidence="10">
    <location>
        <begin position="13"/>
        <end position="154"/>
    </location>
</feature>
<feature type="region of interest" description="Disordered" evidence="9">
    <location>
        <begin position="158"/>
        <end position="263"/>
    </location>
</feature>
<sequence length="308" mass="33401">MSLDDLPTKLKPIGHYIKTAAEHDKRDPVVAYYCRFYAVKKGIEIDSSSPECKKYLLGLMDFLEKQKQAAEADSPIKNEVIGQAHVENYALKVFLYADNEDRAGRFNKNVVKSFYTAGMLFDVLSVFDEVSEDIEKNKKYAKWKAAYIHKCLRNGETPIAGPLPEGDEEGDDIPQPSTSGGATAGPSPYNAPPPSHPSPPSGGGYPPGAGSYAPPGNQYPQGGAQSWPQTPPQAAHQPPPQPPQAASVPQDTWQPPSNPSGIALKTEDYQKAMKFCKYASSALQYEDSSTAIDNLTKALKLLTTGKPS</sequence>
<evidence type="ECO:0000259" key="11">
    <source>
        <dbReference type="Pfam" id="PF18097"/>
    </source>
</evidence>
<comment type="subcellular location">
    <subcellularLocation>
        <location evidence="2">Cytoplasm</location>
    </subcellularLocation>
    <subcellularLocation>
        <location evidence="1">Endosome membrane</location>
        <topology evidence="1">Peripheral membrane protein</topology>
    </subcellularLocation>
</comment>
<evidence type="ECO:0000256" key="5">
    <source>
        <dbReference type="ARBA" id="ARBA00022490"/>
    </source>
</evidence>
<dbReference type="InterPro" id="IPR041212">
    <property type="entry name" value="Vta1_C"/>
</dbReference>
<dbReference type="Pfam" id="PF18097">
    <property type="entry name" value="Vta1_C"/>
    <property type="match status" value="1"/>
</dbReference>
<keyword evidence="5" id="KW-0963">Cytoplasm</keyword>
<evidence type="ECO:0000259" key="10">
    <source>
        <dbReference type="Pfam" id="PF04652"/>
    </source>
</evidence>
<protein>
    <recommendedName>
        <fullName evidence="14">Vacuolar protein sorting-associated protein VTA1-like protein</fullName>
    </recommendedName>
</protein>
<evidence type="ECO:0000256" key="8">
    <source>
        <dbReference type="ARBA" id="ARBA00023136"/>
    </source>
</evidence>
<accession>A0A8W8J1W7</accession>
<name>A0A8W8J1W7_MAGGI</name>
<comment type="similarity">
    <text evidence="3">Belongs to the VTA1 family.</text>
</comment>
<feature type="domain" description="Vta1 C-terminal" evidence="11">
    <location>
        <begin position="267"/>
        <end position="303"/>
    </location>
</feature>
<feature type="compositionally biased region" description="Pro residues" evidence="9">
    <location>
        <begin position="189"/>
        <end position="200"/>
    </location>
</feature>
<dbReference type="Pfam" id="PF04652">
    <property type="entry name" value="Vta1"/>
    <property type="match status" value="1"/>
</dbReference>
<reference evidence="12" key="1">
    <citation type="submission" date="2022-08" db="UniProtKB">
        <authorList>
            <consortium name="EnsemblMetazoa"/>
        </authorList>
    </citation>
    <scope>IDENTIFICATION</scope>
    <source>
        <strain evidence="12">05x7-T-G4-1.051#20</strain>
    </source>
</reference>
<dbReference type="PANTHER" id="PTHR46009">
    <property type="entry name" value="VACUOLAR PROTEIN SORTING-ASSOCIATED PROTEIN VTA1 HOMOLOG"/>
    <property type="match status" value="1"/>
</dbReference>
<dbReference type="EnsemblMetazoa" id="G16882.6">
    <property type="protein sequence ID" value="G16882.6:cds"/>
    <property type="gene ID" value="G16882"/>
</dbReference>
<dbReference type="AlphaFoldDB" id="A0A8W8J1W7"/>
<keyword evidence="4" id="KW-0813">Transport</keyword>
<dbReference type="GO" id="GO:0010008">
    <property type="term" value="C:endosome membrane"/>
    <property type="evidence" value="ECO:0007669"/>
    <property type="project" value="UniProtKB-SubCell"/>
</dbReference>
<keyword evidence="7" id="KW-0653">Protein transport</keyword>
<keyword evidence="8" id="KW-0472">Membrane</keyword>
<dbReference type="EnsemblMetazoa" id="G16882.2">
    <property type="protein sequence ID" value="G16882.2:cds"/>
    <property type="gene ID" value="G16882"/>
</dbReference>
<dbReference type="PANTHER" id="PTHR46009:SF1">
    <property type="entry name" value="VACUOLAR PROTEIN SORTING-ASSOCIATED PROTEIN VTA1 HOMOLOG"/>
    <property type="match status" value="1"/>
</dbReference>
<evidence type="ECO:0000256" key="3">
    <source>
        <dbReference type="ARBA" id="ARBA00007895"/>
    </source>
</evidence>
<dbReference type="Proteomes" id="UP000005408">
    <property type="component" value="Unassembled WGS sequence"/>
</dbReference>
<dbReference type="GO" id="GO:0032511">
    <property type="term" value="P:late endosome to vacuole transport via multivesicular body sorting pathway"/>
    <property type="evidence" value="ECO:0007669"/>
    <property type="project" value="InterPro"/>
</dbReference>
<evidence type="ECO:0000256" key="4">
    <source>
        <dbReference type="ARBA" id="ARBA00022448"/>
    </source>
</evidence>
<dbReference type="EnsemblMetazoa" id="G16882.5">
    <property type="protein sequence ID" value="G16882.5:cds"/>
    <property type="gene ID" value="G16882"/>
</dbReference>
<dbReference type="GO" id="GO:0015031">
    <property type="term" value="P:protein transport"/>
    <property type="evidence" value="ECO:0007669"/>
    <property type="project" value="UniProtKB-KW"/>
</dbReference>
<evidence type="ECO:0000313" key="13">
    <source>
        <dbReference type="Proteomes" id="UP000005408"/>
    </source>
</evidence>
<dbReference type="InterPro" id="IPR044538">
    <property type="entry name" value="Vta1-like"/>
</dbReference>
<dbReference type="InterPro" id="IPR023175">
    <property type="entry name" value="Vta1/CALS_N_sf"/>
</dbReference>
<organism evidence="12 13">
    <name type="scientific">Magallana gigas</name>
    <name type="common">Pacific oyster</name>
    <name type="synonym">Crassostrea gigas</name>
    <dbReference type="NCBI Taxonomy" id="29159"/>
    <lineage>
        <taxon>Eukaryota</taxon>
        <taxon>Metazoa</taxon>
        <taxon>Spiralia</taxon>
        <taxon>Lophotrochozoa</taxon>
        <taxon>Mollusca</taxon>
        <taxon>Bivalvia</taxon>
        <taxon>Autobranchia</taxon>
        <taxon>Pteriomorphia</taxon>
        <taxon>Ostreida</taxon>
        <taxon>Ostreoidea</taxon>
        <taxon>Ostreidae</taxon>
        <taxon>Magallana</taxon>
    </lineage>
</organism>
<dbReference type="InterPro" id="IPR039431">
    <property type="entry name" value="Vta1/CALS_N"/>
</dbReference>
<dbReference type="Gene3D" id="1.25.40.270">
    <property type="entry name" value="Vacuolar protein sorting-associated protein vta1"/>
    <property type="match status" value="1"/>
</dbReference>
<dbReference type="OrthoDB" id="391137at2759"/>
<evidence type="ECO:0000313" key="12">
    <source>
        <dbReference type="EnsemblMetazoa" id="G16882.5:cds"/>
    </source>
</evidence>
<evidence type="ECO:0000256" key="2">
    <source>
        <dbReference type="ARBA" id="ARBA00004496"/>
    </source>
</evidence>
<proteinExistence type="inferred from homology"/>
<keyword evidence="13" id="KW-1185">Reference proteome</keyword>
<evidence type="ECO:0000256" key="7">
    <source>
        <dbReference type="ARBA" id="ARBA00022927"/>
    </source>
</evidence>